<feature type="domain" description="Tyr recombinase" evidence="2">
    <location>
        <begin position="1"/>
        <end position="166"/>
    </location>
</feature>
<dbReference type="InterPro" id="IPR011010">
    <property type="entry name" value="DNA_brk_join_enz"/>
</dbReference>
<keyword evidence="1" id="KW-0233">DNA recombination</keyword>
<dbReference type="SUPFAM" id="SSF56349">
    <property type="entry name" value="DNA breaking-rejoining enzymes"/>
    <property type="match status" value="1"/>
</dbReference>
<dbReference type="PANTHER" id="PTHR30349">
    <property type="entry name" value="PHAGE INTEGRASE-RELATED"/>
    <property type="match status" value="1"/>
</dbReference>
<evidence type="ECO:0000313" key="3">
    <source>
        <dbReference type="EMBL" id="CRY93952.1"/>
    </source>
</evidence>
<protein>
    <recommendedName>
        <fullName evidence="2">Tyr recombinase domain-containing protein</fullName>
    </recommendedName>
</protein>
<organism evidence="3">
    <name type="scientific">uncultured prokaryote</name>
    <dbReference type="NCBI Taxonomy" id="198431"/>
    <lineage>
        <taxon>unclassified sequences</taxon>
        <taxon>environmental samples</taxon>
    </lineage>
</organism>
<keyword evidence="3" id="KW-0614">Plasmid</keyword>
<dbReference type="AlphaFoldDB" id="A0A0H5QCS2"/>
<dbReference type="PANTHER" id="PTHR30349:SF82">
    <property type="entry name" value="INTEGRASE_RECOMBINASE YOEC-RELATED"/>
    <property type="match status" value="1"/>
</dbReference>
<dbReference type="GO" id="GO:0015074">
    <property type="term" value="P:DNA integration"/>
    <property type="evidence" value="ECO:0007669"/>
    <property type="project" value="InterPro"/>
</dbReference>
<dbReference type="InterPro" id="IPR050090">
    <property type="entry name" value="Tyrosine_recombinase_XerCD"/>
</dbReference>
<evidence type="ECO:0000259" key="2">
    <source>
        <dbReference type="PROSITE" id="PS51898"/>
    </source>
</evidence>
<dbReference type="EMBL" id="LN852804">
    <property type="protein sequence ID" value="CRY93952.1"/>
    <property type="molecule type" value="Genomic_DNA"/>
</dbReference>
<proteinExistence type="predicted"/>
<dbReference type="GO" id="GO:0006310">
    <property type="term" value="P:DNA recombination"/>
    <property type="evidence" value="ECO:0007669"/>
    <property type="project" value="UniProtKB-KW"/>
</dbReference>
<evidence type="ECO:0000256" key="1">
    <source>
        <dbReference type="ARBA" id="ARBA00023172"/>
    </source>
</evidence>
<reference evidence="3" key="2">
    <citation type="submission" date="2015-07" db="EMBL/GenBank/DDBJ databases">
        <title>Plasmids, circular viruses and viroids from rat gut.</title>
        <authorList>
            <person name="Jorgensen T.J."/>
            <person name="Hansen M.A."/>
            <person name="Xu Z."/>
            <person name="Tabak M.A."/>
            <person name="Sorensen S.J."/>
            <person name="Hansen L.H."/>
        </authorList>
    </citation>
    <scope>NUCLEOTIDE SEQUENCE</scope>
    <source>
        <plasmid evidence="3">pRGRH0114</plasmid>
    </source>
</reference>
<accession>A0A0H5QCS2</accession>
<dbReference type="PROSITE" id="PS51898">
    <property type="entry name" value="TYR_RECOMBINASE"/>
    <property type="match status" value="1"/>
</dbReference>
<reference evidence="3" key="1">
    <citation type="submission" date="2015-06" db="EMBL/GenBank/DDBJ databases">
        <authorList>
            <person name="Joergensen T."/>
        </authorList>
    </citation>
    <scope>NUCLEOTIDE SEQUENCE</scope>
    <source>
        <plasmid evidence="3">pRGRH0114</plasmid>
    </source>
</reference>
<dbReference type="InterPro" id="IPR002104">
    <property type="entry name" value="Integrase_catalytic"/>
</dbReference>
<dbReference type="GO" id="GO:0003677">
    <property type="term" value="F:DNA binding"/>
    <property type="evidence" value="ECO:0007669"/>
    <property type="project" value="InterPro"/>
</dbReference>
<name>A0A0H5QCS2_9ZZZZ</name>
<geneLocation type="plasmid" evidence="3">
    <name>pRGRH0114</name>
</geneLocation>
<dbReference type="Gene3D" id="1.10.443.10">
    <property type="entry name" value="Intergrase catalytic core"/>
    <property type="match status" value="1"/>
</dbReference>
<sequence>MRTHAINVSSWEVLQRLLTPENALVIEVMLQTGLRVSDVLTLRSEQLRKGQRFTVLESKTGKGKRIYIGKDLYFRLLAQCGKKYVFPGARSEDCPRTRQAVWADVKRASKAMRIPLNVGTHSARKSYACAEYKRSGALSDVQRKLNHSSLETTVLYLLDVFEGFGA</sequence>
<dbReference type="Pfam" id="PF00589">
    <property type="entry name" value="Phage_integrase"/>
    <property type="match status" value="1"/>
</dbReference>
<dbReference type="InterPro" id="IPR013762">
    <property type="entry name" value="Integrase-like_cat_sf"/>
</dbReference>